<name>A0A9D4ZFG6_ADICA</name>
<dbReference type="Pfam" id="PF00481">
    <property type="entry name" value="PP2C"/>
    <property type="match status" value="1"/>
</dbReference>
<dbReference type="SMART" id="SM00332">
    <property type="entry name" value="PP2Cc"/>
    <property type="match status" value="1"/>
</dbReference>
<dbReference type="InterPro" id="IPR001932">
    <property type="entry name" value="PPM-type_phosphatase-like_dom"/>
</dbReference>
<dbReference type="InterPro" id="IPR036457">
    <property type="entry name" value="PPM-type-like_dom_sf"/>
</dbReference>
<keyword evidence="12" id="KW-1185">Reference proteome</keyword>
<sequence length="362" mass="40231">MLSWLGKLFSACWRPVQTRYARMNKDTGDHALMRYKDLVQHACGAISMAVVQGNNVMEDESQVEIGAAGTFIGIYDGHGGPEAAQYACNHLYNHLQGFATSDNGGMSEDAMQRAFQATEEGFLAYVRRSSQDLMTVGACCLVGVIQGHLLYIANLGDSRAVLGSVSTVTGDIMATQLTADDNANYEEVREELKAKHPDDEQIVSFKGGSWRVKGIIQVTKSIGDLYLKSPDVNGQILQGNFRLAEPLKRAVLSADPTVKAWNFQRHHKFCIFASDGLWEYLSNEDACKIVHNHPRSGIARKLIRAALTAAAKRYKLRYEDLKKVDKKFKRSYHDDITVIVVFIDHGKQESVQEVSFRGGIDH</sequence>
<feature type="domain" description="PPM-type phosphatase" evidence="10">
    <location>
        <begin position="45"/>
        <end position="343"/>
    </location>
</feature>
<dbReference type="GO" id="GO:0004722">
    <property type="term" value="F:protein serine/threonine phosphatase activity"/>
    <property type="evidence" value="ECO:0007669"/>
    <property type="project" value="UniProtKB-EC"/>
</dbReference>
<comment type="similarity">
    <text evidence="9">Belongs to the PP2C family.</text>
</comment>
<dbReference type="EMBL" id="JABFUD020000012">
    <property type="protein sequence ID" value="KAI5072112.1"/>
    <property type="molecule type" value="Genomic_DNA"/>
</dbReference>
<dbReference type="GO" id="GO:0046872">
    <property type="term" value="F:metal ion binding"/>
    <property type="evidence" value="ECO:0007669"/>
    <property type="project" value="UniProtKB-KW"/>
</dbReference>
<proteinExistence type="inferred from homology"/>
<comment type="caution">
    <text evidence="11">The sequence shown here is derived from an EMBL/GenBank/DDBJ whole genome shotgun (WGS) entry which is preliminary data.</text>
</comment>
<dbReference type="Gene3D" id="3.60.40.10">
    <property type="entry name" value="PPM-type phosphatase domain"/>
    <property type="match status" value="1"/>
</dbReference>
<dbReference type="EC" id="3.1.3.16" evidence="3"/>
<evidence type="ECO:0000313" key="11">
    <source>
        <dbReference type="EMBL" id="KAI5072112.1"/>
    </source>
</evidence>
<evidence type="ECO:0000256" key="1">
    <source>
        <dbReference type="ARBA" id="ARBA00001936"/>
    </source>
</evidence>
<evidence type="ECO:0000256" key="2">
    <source>
        <dbReference type="ARBA" id="ARBA00001946"/>
    </source>
</evidence>
<comment type="cofactor">
    <cofactor evidence="1">
        <name>Mn(2+)</name>
        <dbReference type="ChEBI" id="CHEBI:29035"/>
    </cofactor>
</comment>
<dbReference type="OrthoDB" id="420076at2759"/>
<gene>
    <name evidence="11" type="ORF">GOP47_0012218</name>
</gene>
<keyword evidence="6" id="KW-0460">Magnesium</keyword>
<protein>
    <recommendedName>
        <fullName evidence="3">protein-serine/threonine phosphatase</fullName>
        <ecNumber evidence="3">3.1.3.16</ecNumber>
    </recommendedName>
</protein>
<reference evidence="11" key="1">
    <citation type="submission" date="2021-01" db="EMBL/GenBank/DDBJ databases">
        <title>Adiantum capillus-veneris genome.</title>
        <authorList>
            <person name="Fang Y."/>
            <person name="Liao Q."/>
        </authorList>
    </citation>
    <scope>NUCLEOTIDE SEQUENCE</scope>
    <source>
        <strain evidence="11">H3</strain>
        <tissue evidence="11">Leaf</tissue>
    </source>
</reference>
<dbReference type="CDD" id="cd00143">
    <property type="entry name" value="PP2Cc"/>
    <property type="match status" value="1"/>
</dbReference>
<evidence type="ECO:0000256" key="9">
    <source>
        <dbReference type="RuleBase" id="RU003465"/>
    </source>
</evidence>
<keyword evidence="8" id="KW-0464">Manganese</keyword>
<evidence type="ECO:0000256" key="6">
    <source>
        <dbReference type="ARBA" id="ARBA00022842"/>
    </source>
</evidence>
<comment type="cofactor">
    <cofactor evidence="2">
        <name>Mg(2+)</name>
        <dbReference type="ChEBI" id="CHEBI:18420"/>
    </cofactor>
</comment>
<dbReference type="PANTHER" id="PTHR47992">
    <property type="entry name" value="PROTEIN PHOSPHATASE"/>
    <property type="match status" value="1"/>
</dbReference>
<evidence type="ECO:0000256" key="4">
    <source>
        <dbReference type="ARBA" id="ARBA00022723"/>
    </source>
</evidence>
<dbReference type="SUPFAM" id="SSF81606">
    <property type="entry name" value="PP2C-like"/>
    <property type="match status" value="1"/>
</dbReference>
<dbReference type="AlphaFoldDB" id="A0A9D4ZFG6"/>
<evidence type="ECO:0000313" key="12">
    <source>
        <dbReference type="Proteomes" id="UP000886520"/>
    </source>
</evidence>
<evidence type="ECO:0000256" key="8">
    <source>
        <dbReference type="ARBA" id="ARBA00023211"/>
    </source>
</evidence>
<evidence type="ECO:0000256" key="7">
    <source>
        <dbReference type="ARBA" id="ARBA00022912"/>
    </source>
</evidence>
<evidence type="ECO:0000256" key="5">
    <source>
        <dbReference type="ARBA" id="ARBA00022801"/>
    </source>
</evidence>
<evidence type="ECO:0000259" key="10">
    <source>
        <dbReference type="PROSITE" id="PS51746"/>
    </source>
</evidence>
<keyword evidence="5 9" id="KW-0378">Hydrolase</keyword>
<organism evidence="11 12">
    <name type="scientific">Adiantum capillus-veneris</name>
    <name type="common">Maidenhair fern</name>
    <dbReference type="NCBI Taxonomy" id="13818"/>
    <lineage>
        <taxon>Eukaryota</taxon>
        <taxon>Viridiplantae</taxon>
        <taxon>Streptophyta</taxon>
        <taxon>Embryophyta</taxon>
        <taxon>Tracheophyta</taxon>
        <taxon>Polypodiopsida</taxon>
        <taxon>Polypodiidae</taxon>
        <taxon>Polypodiales</taxon>
        <taxon>Pteridineae</taxon>
        <taxon>Pteridaceae</taxon>
        <taxon>Vittarioideae</taxon>
        <taxon>Adiantum</taxon>
    </lineage>
</organism>
<dbReference type="PROSITE" id="PS01032">
    <property type="entry name" value="PPM_1"/>
    <property type="match status" value="1"/>
</dbReference>
<dbReference type="Proteomes" id="UP000886520">
    <property type="component" value="Chromosome 12"/>
</dbReference>
<dbReference type="InterPro" id="IPR015655">
    <property type="entry name" value="PP2C"/>
</dbReference>
<keyword evidence="7 9" id="KW-0904">Protein phosphatase</keyword>
<keyword evidence="4" id="KW-0479">Metal-binding</keyword>
<dbReference type="PROSITE" id="PS51746">
    <property type="entry name" value="PPM_2"/>
    <property type="match status" value="1"/>
</dbReference>
<dbReference type="InterPro" id="IPR000222">
    <property type="entry name" value="PP2C_BS"/>
</dbReference>
<accession>A0A9D4ZFG6</accession>
<evidence type="ECO:0000256" key="3">
    <source>
        <dbReference type="ARBA" id="ARBA00013081"/>
    </source>
</evidence>